<dbReference type="Proteomes" id="UP000499080">
    <property type="component" value="Unassembled WGS sequence"/>
</dbReference>
<name>A0A4Y2X8M0_ARAVE</name>
<comment type="caution">
    <text evidence="1">The sequence shown here is derived from an EMBL/GenBank/DDBJ whole genome shotgun (WGS) entry which is preliminary data.</text>
</comment>
<evidence type="ECO:0000313" key="1">
    <source>
        <dbReference type="EMBL" id="GBO45941.1"/>
    </source>
</evidence>
<dbReference type="AlphaFoldDB" id="A0A4Y2X8M0"/>
<feature type="non-terminal residue" evidence="1">
    <location>
        <position position="28"/>
    </location>
</feature>
<sequence>MLDIDAKESDALFHCKACATSNAAVSYI</sequence>
<protein>
    <submittedName>
        <fullName evidence="1">Uncharacterized protein</fullName>
    </submittedName>
</protein>
<evidence type="ECO:0000313" key="2">
    <source>
        <dbReference type="Proteomes" id="UP000499080"/>
    </source>
</evidence>
<gene>
    <name evidence="1" type="ORF">AVEN_31337_1</name>
</gene>
<accession>A0A4Y2X8M0</accession>
<keyword evidence="2" id="KW-1185">Reference proteome</keyword>
<proteinExistence type="predicted"/>
<organism evidence="1 2">
    <name type="scientific">Araneus ventricosus</name>
    <name type="common">Orbweaver spider</name>
    <name type="synonym">Epeira ventricosa</name>
    <dbReference type="NCBI Taxonomy" id="182803"/>
    <lineage>
        <taxon>Eukaryota</taxon>
        <taxon>Metazoa</taxon>
        <taxon>Ecdysozoa</taxon>
        <taxon>Arthropoda</taxon>
        <taxon>Chelicerata</taxon>
        <taxon>Arachnida</taxon>
        <taxon>Araneae</taxon>
        <taxon>Araneomorphae</taxon>
        <taxon>Entelegynae</taxon>
        <taxon>Araneoidea</taxon>
        <taxon>Araneidae</taxon>
        <taxon>Araneus</taxon>
    </lineage>
</organism>
<dbReference type="EMBL" id="BGPR01073342">
    <property type="protein sequence ID" value="GBO45941.1"/>
    <property type="molecule type" value="Genomic_DNA"/>
</dbReference>
<reference evidence="1 2" key="1">
    <citation type="journal article" date="2019" name="Sci. Rep.">
        <title>Orb-weaving spider Araneus ventricosus genome elucidates the spidroin gene catalogue.</title>
        <authorList>
            <person name="Kono N."/>
            <person name="Nakamura H."/>
            <person name="Ohtoshi R."/>
            <person name="Moran D.A.P."/>
            <person name="Shinohara A."/>
            <person name="Yoshida Y."/>
            <person name="Fujiwara M."/>
            <person name="Mori M."/>
            <person name="Tomita M."/>
            <person name="Arakawa K."/>
        </authorList>
    </citation>
    <scope>NUCLEOTIDE SEQUENCE [LARGE SCALE GENOMIC DNA]</scope>
</reference>